<reference evidence="1 3" key="1">
    <citation type="submission" date="2020-06" db="EMBL/GenBank/DDBJ databases">
        <authorList>
            <person name="Voronona O.L."/>
            <person name="Aksenova E.I."/>
            <person name="Kunda M.S."/>
            <person name="Semenov A.N."/>
            <person name="Ryzhova N."/>
        </authorList>
    </citation>
    <scope>NUCLEOTIDE SEQUENCE [LARGE SCALE GENOMIC DNA]</scope>
    <source>
        <strain evidence="1 3">MPKMM3633</strain>
    </source>
</reference>
<dbReference type="RefSeq" id="WP_176334711.1">
    <property type="nucleotide sequence ID" value="NZ_BAAAEF010000021.1"/>
</dbReference>
<dbReference type="Proteomes" id="UP000509371">
    <property type="component" value="Chromosome"/>
</dbReference>
<evidence type="ECO:0000313" key="3">
    <source>
        <dbReference type="Proteomes" id="UP000509371"/>
    </source>
</evidence>
<name>A0A859CTW5_9GAMM</name>
<evidence type="ECO:0000313" key="2">
    <source>
        <dbReference type="EMBL" id="QKK80262.1"/>
    </source>
</evidence>
<dbReference type="AlphaFoldDB" id="A0A859CTW5"/>
<gene>
    <name evidence="1" type="ORF">MP3633_1030</name>
    <name evidence="2" type="ORF">MP3633_1529</name>
</gene>
<sequence>MRLIFTSLLILFFCSGCKSTENLISSYKESLKSPEQKTNESIDQWISSKDLEILKEFNYSMPFSIGNSIKYIKEDDLITFYKRIDSMKEDFIIKSKNYENDMPKLLELYRSIDSVIYSFNVTRNFIDSVVEKHANEFENYKSDNNIGFYDLFNYCDANNIESKDCMERNGIKEILFSNLISENNNYDQYIKNLNREIFSLKEVIRDIAIKGKNHEKKIFLTNAKLNGCEKAKDLNFRENNSLSDLIGFDYFKPNDQLIYELKGFKISQSLSNGLLLSSTSMRNYSTPFIFVDLSGLYADDYVFDKDEEYVCYSGIKEYKSILGVIKRVNSFHAIKDDNKYYFLK</sequence>
<evidence type="ECO:0000313" key="1">
    <source>
        <dbReference type="EMBL" id="QKK79765.1"/>
    </source>
</evidence>
<proteinExistence type="predicted"/>
<dbReference type="EMBL" id="CP054301">
    <property type="protein sequence ID" value="QKK80262.1"/>
    <property type="molecule type" value="Genomic_DNA"/>
</dbReference>
<organism evidence="1 3">
    <name type="scientific">Marinomonas primoryensis</name>
    <dbReference type="NCBI Taxonomy" id="178399"/>
    <lineage>
        <taxon>Bacteria</taxon>
        <taxon>Pseudomonadati</taxon>
        <taxon>Pseudomonadota</taxon>
        <taxon>Gammaproteobacteria</taxon>
        <taxon>Oceanospirillales</taxon>
        <taxon>Oceanospirillaceae</taxon>
        <taxon>Marinomonas</taxon>
    </lineage>
</organism>
<dbReference type="KEGG" id="mpri:MP3633_1529"/>
<accession>A0A859CTW5</accession>
<dbReference type="EMBL" id="CP054301">
    <property type="protein sequence ID" value="QKK79765.1"/>
    <property type="molecule type" value="Genomic_DNA"/>
</dbReference>
<dbReference type="KEGG" id="mpri:MP3633_1030"/>
<protein>
    <submittedName>
        <fullName evidence="1">Uncharacterized protein</fullName>
    </submittedName>
</protein>